<dbReference type="Proteomes" id="UP001497444">
    <property type="component" value="Unassembled WGS sequence"/>
</dbReference>
<keyword evidence="2 5" id="KW-0812">Transmembrane</keyword>
<keyword evidence="7" id="KW-1185">Reference proteome</keyword>
<evidence type="ECO:0000256" key="5">
    <source>
        <dbReference type="SAM" id="Phobius"/>
    </source>
</evidence>
<comment type="subcellular location">
    <subcellularLocation>
        <location evidence="1">Membrane</location>
        <topology evidence="1">Multi-pass membrane protein</topology>
    </subcellularLocation>
</comment>
<dbReference type="Pfam" id="PF13573">
    <property type="entry name" value="SprB"/>
    <property type="match status" value="1"/>
</dbReference>
<dbReference type="InterPro" id="IPR026341">
    <property type="entry name" value="T9SS_type_B"/>
</dbReference>
<feature type="transmembrane region" description="Helical" evidence="5">
    <location>
        <begin position="384"/>
        <end position="401"/>
    </location>
</feature>
<evidence type="ECO:0000256" key="2">
    <source>
        <dbReference type="ARBA" id="ARBA00022692"/>
    </source>
</evidence>
<organism evidence="6 7">
    <name type="scientific">Sphagnum jensenii</name>
    <dbReference type="NCBI Taxonomy" id="128206"/>
    <lineage>
        <taxon>Eukaryota</taxon>
        <taxon>Viridiplantae</taxon>
        <taxon>Streptophyta</taxon>
        <taxon>Embryophyta</taxon>
        <taxon>Bryophyta</taxon>
        <taxon>Sphagnophytina</taxon>
        <taxon>Sphagnopsida</taxon>
        <taxon>Sphagnales</taxon>
        <taxon>Sphagnaceae</taxon>
        <taxon>Sphagnum</taxon>
    </lineage>
</organism>
<evidence type="ECO:0000313" key="7">
    <source>
        <dbReference type="Proteomes" id="UP001497444"/>
    </source>
</evidence>
<accession>A0ABP0V5U4</accession>
<comment type="caution">
    <text evidence="6">The sequence shown here is derived from an EMBL/GenBank/DDBJ whole genome shotgun (WGS) entry which is preliminary data.</text>
</comment>
<dbReference type="InterPro" id="IPR025667">
    <property type="entry name" value="SprB_repeat"/>
</dbReference>
<evidence type="ECO:0000256" key="1">
    <source>
        <dbReference type="ARBA" id="ARBA00004141"/>
    </source>
</evidence>
<name>A0ABP0V5U4_9BRYO</name>
<dbReference type="PANTHER" id="PTHR43701:SF2">
    <property type="entry name" value="MEMBRANE TRANSPORTER PROTEIN YJNA-RELATED"/>
    <property type="match status" value="1"/>
</dbReference>
<dbReference type="EMBL" id="CAXAQS010000050">
    <property type="protein sequence ID" value="CAK9249798.1"/>
    <property type="molecule type" value="Genomic_DNA"/>
</dbReference>
<evidence type="ECO:0000256" key="4">
    <source>
        <dbReference type="ARBA" id="ARBA00023136"/>
    </source>
</evidence>
<dbReference type="Pfam" id="PF13585">
    <property type="entry name" value="CHU_C"/>
    <property type="match status" value="1"/>
</dbReference>
<dbReference type="NCBIfam" id="TIGR04131">
    <property type="entry name" value="Bac_Flav_CTERM"/>
    <property type="match status" value="1"/>
</dbReference>
<feature type="transmembrane region" description="Helical" evidence="5">
    <location>
        <begin position="348"/>
        <end position="372"/>
    </location>
</feature>
<keyword evidence="3 5" id="KW-1133">Transmembrane helix</keyword>
<dbReference type="Pfam" id="PF01925">
    <property type="entry name" value="TauE"/>
    <property type="match status" value="1"/>
</dbReference>
<protein>
    <submittedName>
        <fullName evidence="6">Uncharacterized protein</fullName>
    </submittedName>
</protein>
<proteinExistence type="predicted"/>
<dbReference type="PANTHER" id="PTHR43701">
    <property type="entry name" value="MEMBRANE TRANSPORTER PROTEIN MJ0441-RELATED"/>
    <property type="match status" value="1"/>
</dbReference>
<dbReference type="SUPFAM" id="SSF49464">
    <property type="entry name" value="Carboxypeptidase regulatory domain-like"/>
    <property type="match status" value="1"/>
</dbReference>
<evidence type="ECO:0000256" key="3">
    <source>
        <dbReference type="ARBA" id="ARBA00022989"/>
    </source>
</evidence>
<keyword evidence="4 5" id="KW-0472">Membrane</keyword>
<dbReference type="InterPro" id="IPR051598">
    <property type="entry name" value="TSUP/Inactive_protease-like"/>
</dbReference>
<sequence>MVVVVTTGGVSPYTFALDGSATYQASDTFMGLTPGGTSPYSLSQNGGTSFVPGDSLSSLCAGPYTILVKDAHGCTFTINDNITQPAPLALSLTSTSPASCYNSTDGQIVVSTATGGTPTYSYVLDNGAPQASTSFNASEGPHVVPGDTKDSATGLTAGTYTTYVTDSHNCVDTVTNTITQPVQPVLTIMPFDTTLSYGDTIQLNASFGPASLGTVNQYTWIDTSHSLSCINCPNPITGSTDSVNAYTLVVTYNNNQCTVSLTDIILVLQQDTFAIPTAFSPNGDMKNDTFNILAKDVKSFHMEIFNRWGETVFTTDDFNRGWDGTYGGKPQPSGVYTMFFTIEYGRGLAAGTMGGMVGLGGGLIIVPAMIYFMGADQKTAQGTSIAIMLPPVGLFAAINYYKAGYINALAQRPFFGIGCGLIHAFDCHRATIRKKYLQRGNEYPFIILPQDLYAHRKLQLTGTIQDAKDNSPLISAAVSLASVRDTNNLTGTFTDANGAFEFDASLAALISSRLPTSAMSTWFDTSG</sequence>
<gene>
    <name evidence="6" type="ORF">CSSPJE1EN1_LOCUS25176</name>
</gene>
<reference evidence="6" key="1">
    <citation type="submission" date="2024-02" db="EMBL/GenBank/DDBJ databases">
        <authorList>
            <consortium name="ELIXIR-Norway"/>
            <consortium name="Elixir Norway"/>
        </authorList>
    </citation>
    <scope>NUCLEOTIDE SEQUENCE</scope>
</reference>
<evidence type="ECO:0000313" key="6">
    <source>
        <dbReference type="EMBL" id="CAK9249798.1"/>
    </source>
</evidence>
<dbReference type="InterPro" id="IPR002781">
    <property type="entry name" value="TM_pro_TauE-like"/>
</dbReference>
<dbReference type="InterPro" id="IPR008969">
    <property type="entry name" value="CarboxyPept-like_regulatory"/>
</dbReference>